<evidence type="ECO:0000256" key="1">
    <source>
        <dbReference type="SAM" id="Phobius"/>
    </source>
</evidence>
<feature type="transmembrane region" description="Helical" evidence="1">
    <location>
        <begin position="46"/>
        <end position="70"/>
    </location>
</feature>
<reference evidence="2" key="1">
    <citation type="submission" date="2020-08" db="EMBL/GenBank/DDBJ databases">
        <title>Novel species isolated from subtropical streams in China.</title>
        <authorList>
            <person name="Lu H."/>
        </authorList>
    </citation>
    <scope>NUCLEOTIDE SEQUENCE</scope>
    <source>
        <strain evidence="2">KACC 12607</strain>
    </source>
</reference>
<keyword evidence="3" id="KW-1185">Reference proteome</keyword>
<name>A0A923HGS2_9BURK</name>
<organism evidence="2 3">
    <name type="scientific">Undibacterium jejuense</name>
    <dbReference type="NCBI Taxonomy" id="1344949"/>
    <lineage>
        <taxon>Bacteria</taxon>
        <taxon>Pseudomonadati</taxon>
        <taxon>Pseudomonadota</taxon>
        <taxon>Betaproteobacteria</taxon>
        <taxon>Burkholderiales</taxon>
        <taxon>Oxalobacteraceae</taxon>
        <taxon>Undibacterium</taxon>
    </lineage>
</organism>
<sequence>MTLKQRVISIYLALTVLFGLYGWLFGQSSNKGLFYNLGIGLVWPTIIFPALGTAISTILIVIIVILVLVLGKNTSN</sequence>
<evidence type="ECO:0000313" key="2">
    <source>
        <dbReference type="EMBL" id="MBC3863761.1"/>
    </source>
</evidence>
<feature type="transmembrane region" description="Helical" evidence="1">
    <location>
        <begin position="7"/>
        <end position="26"/>
    </location>
</feature>
<dbReference type="EMBL" id="JACOFV010000017">
    <property type="protein sequence ID" value="MBC3863761.1"/>
    <property type="molecule type" value="Genomic_DNA"/>
</dbReference>
<protein>
    <submittedName>
        <fullName evidence="2">Uncharacterized protein</fullName>
    </submittedName>
</protein>
<dbReference type="RefSeq" id="WP_186913705.1">
    <property type="nucleotide sequence ID" value="NZ_JACOFV010000017.1"/>
</dbReference>
<keyword evidence="1" id="KW-1133">Transmembrane helix</keyword>
<keyword evidence="1" id="KW-0812">Transmembrane</keyword>
<dbReference type="Proteomes" id="UP000634011">
    <property type="component" value="Unassembled WGS sequence"/>
</dbReference>
<keyword evidence="1" id="KW-0472">Membrane</keyword>
<comment type="caution">
    <text evidence="2">The sequence shown here is derived from an EMBL/GenBank/DDBJ whole genome shotgun (WGS) entry which is preliminary data.</text>
</comment>
<dbReference type="AlphaFoldDB" id="A0A923HGS2"/>
<accession>A0A923HGS2</accession>
<gene>
    <name evidence="2" type="ORF">H8K32_16775</name>
</gene>
<proteinExistence type="predicted"/>
<evidence type="ECO:0000313" key="3">
    <source>
        <dbReference type="Proteomes" id="UP000634011"/>
    </source>
</evidence>